<accession>A0A8H5XMP7</accession>
<dbReference type="Proteomes" id="UP000544331">
    <property type="component" value="Unassembled WGS sequence"/>
</dbReference>
<dbReference type="EMBL" id="JAAOAN010001179">
    <property type="protein sequence ID" value="KAF5696513.1"/>
    <property type="molecule type" value="Genomic_DNA"/>
</dbReference>
<sequence length="409" mass="47185">MSHRSREEDLRMAGNSHWPATSRYFLARIMDASTATRLIRDNTRFNDHNTVPRLLHYIDLTCDGVFPLSINIGEQESLATLKLSAMQPDSSRILFVDQQRRYSDNSTHVHINTTRTLELVYDNNGGSFQHLSYCNDNPKAPCTAVFPNSAPCAYHICFKLCVWHFEHFVYARYDFHARAAFVMVAGDSNGDQLRKMVTQFHGQRDIGLFDILLALLCQWAQEVEEVRWLSDFAIQTYESQTGVSTLVHLSRTRVPPEKLRLRTEMASTQDTLRIIARASNHVGELFEFLQNSLWRFHGVCTEHTGIRTSKRYYQQLCDTIEMRISQQRSQAAQIGNLKLRITSQWDIVNASLSHYNNNLTVDMARDSRADSVLMRRIAFITMIFLPATFLATFFSMCFFQVNDRGLDLK</sequence>
<dbReference type="OrthoDB" id="1046782at2759"/>
<evidence type="ECO:0000256" key="1">
    <source>
        <dbReference type="SAM" id="Phobius"/>
    </source>
</evidence>
<gene>
    <name evidence="2" type="ORF">FMUND_15671</name>
</gene>
<dbReference type="Gene3D" id="1.20.58.340">
    <property type="entry name" value="Magnesium transport protein CorA, transmembrane region"/>
    <property type="match status" value="1"/>
</dbReference>
<evidence type="ECO:0000313" key="3">
    <source>
        <dbReference type="Proteomes" id="UP000544331"/>
    </source>
</evidence>
<dbReference type="AlphaFoldDB" id="A0A8H5XMP7"/>
<comment type="caution">
    <text evidence="2">The sequence shown here is derived from an EMBL/GenBank/DDBJ whole genome shotgun (WGS) entry which is preliminary data.</text>
</comment>
<organism evidence="2 3">
    <name type="scientific">Fusarium mundagurra</name>
    <dbReference type="NCBI Taxonomy" id="1567541"/>
    <lineage>
        <taxon>Eukaryota</taxon>
        <taxon>Fungi</taxon>
        <taxon>Dikarya</taxon>
        <taxon>Ascomycota</taxon>
        <taxon>Pezizomycotina</taxon>
        <taxon>Sordariomycetes</taxon>
        <taxon>Hypocreomycetidae</taxon>
        <taxon>Hypocreales</taxon>
        <taxon>Nectriaceae</taxon>
        <taxon>Fusarium</taxon>
        <taxon>Fusarium fujikuroi species complex</taxon>
    </lineage>
</organism>
<name>A0A8H5XMP7_9HYPO</name>
<proteinExistence type="predicted"/>
<keyword evidence="1" id="KW-0472">Membrane</keyword>
<protein>
    <submittedName>
        <fullName evidence="2">Uncharacterized protein</fullName>
    </submittedName>
</protein>
<keyword evidence="1" id="KW-0812">Transmembrane</keyword>
<keyword evidence="3" id="KW-1185">Reference proteome</keyword>
<feature type="transmembrane region" description="Helical" evidence="1">
    <location>
        <begin position="377"/>
        <end position="401"/>
    </location>
</feature>
<feature type="non-terminal residue" evidence="2">
    <location>
        <position position="1"/>
    </location>
</feature>
<evidence type="ECO:0000313" key="2">
    <source>
        <dbReference type="EMBL" id="KAF5696513.1"/>
    </source>
</evidence>
<reference evidence="2 3" key="1">
    <citation type="submission" date="2020-05" db="EMBL/GenBank/DDBJ databases">
        <title>Identification and distribution of gene clusters putatively required for synthesis of sphingolipid metabolism inhibitors in phylogenetically diverse species of the filamentous fungus Fusarium.</title>
        <authorList>
            <person name="Kim H.-S."/>
            <person name="Busman M."/>
            <person name="Brown D.W."/>
            <person name="Divon H."/>
            <person name="Uhlig S."/>
            <person name="Proctor R.H."/>
        </authorList>
    </citation>
    <scope>NUCLEOTIDE SEQUENCE [LARGE SCALE GENOMIC DNA]</scope>
    <source>
        <strain evidence="2 3">NRRL 66235</strain>
    </source>
</reference>
<keyword evidence="1" id="KW-1133">Transmembrane helix</keyword>